<accession>A0A8J4XF47</accession>
<sequence length="222" mass="25259">MRESKSDNKWHECPSYSTTVENECFFDANHTNIWLQYAIQLRSWDNDVYDEMFFSVEDIVLPDPPEALNWTLLSLGPTGLYCDVVVSWDTPPSAADNAKIGWITLWYETQYRETGSEQWKSLDSGKDTQVNIYGLHSNIEYEVRVRTKMRGYKFGDFGDSIFILVSSKGSRIPITAVCILMATTIGIMLILIVVSRQQKLMVILLPPVPGPKIKGIDPVLLQ</sequence>
<evidence type="ECO:0000256" key="1">
    <source>
        <dbReference type="ARBA" id="ARBA00004479"/>
    </source>
</evidence>
<dbReference type="SUPFAM" id="SSF49265">
    <property type="entry name" value="Fibronectin type III"/>
    <property type="match status" value="2"/>
</dbReference>
<evidence type="ECO:0000313" key="11">
    <source>
        <dbReference type="Proteomes" id="UP000727407"/>
    </source>
</evidence>
<dbReference type="PANTHER" id="PTHR23037:SF46">
    <property type="entry name" value="INTERLEUKIN 5 RECEPTOR SUBUNIT ALPHA"/>
    <property type="match status" value="1"/>
</dbReference>
<dbReference type="EMBL" id="QNUK01000069">
    <property type="protein sequence ID" value="KAF5903735.1"/>
    <property type="molecule type" value="Genomic_DNA"/>
</dbReference>
<comment type="subcellular location">
    <subcellularLocation>
        <location evidence="1">Membrane</location>
        <topology evidence="1">Single-pass type I membrane protein</topology>
    </subcellularLocation>
</comment>
<feature type="transmembrane region" description="Helical" evidence="8">
    <location>
        <begin position="172"/>
        <end position="194"/>
    </location>
</feature>
<keyword evidence="11" id="KW-1185">Reference proteome</keyword>
<organism evidence="10 11">
    <name type="scientific">Clarias magur</name>
    <name type="common">Asian catfish</name>
    <name type="synonym">Macropteronotus magur</name>
    <dbReference type="NCBI Taxonomy" id="1594786"/>
    <lineage>
        <taxon>Eukaryota</taxon>
        <taxon>Metazoa</taxon>
        <taxon>Chordata</taxon>
        <taxon>Craniata</taxon>
        <taxon>Vertebrata</taxon>
        <taxon>Euteleostomi</taxon>
        <taxon>Actinopterygii</taxon>
        <taxon>Neopterygii</taxon>
        <taxon>Teleostei</taxon>
        <taxon>Ostariophysi</taxon>
        <taxon>Siluriformes</taxon>
        <taxon>Clariidae</taxon>
        <taxon>Clarias</taxon>
    </lineage>
</organism>
<evidence type="ECO:0000256" key="6">
    <source>
        <dbReference type="ARBA" id="ARBA00023170"/>
    </source>
</evidence>
<keyword evidence="4 8" id="KW-1133">Transmembrane helix</keyword>
<dbReference type="PANTHER" id="PTHR23037">
    <property type="entry name" value="CYTOKINE RECEPTOR"/>
    <property type="match status" value="1"/>
</dbReference>
<dbReference type="InterPro" id="IPR013783">
    <property type="entry name" value="Ig-like_fold"/>
</dbReference>
<keyword evidence="7" id="KW-0325">Glycoprotein</keyword>
<dbReference type="GO" id="GO:0004896">
    <property type="term" value="F:cytokine receptor activity"/>
    <property type="evidence" value="ECO:0007669"/>
    <property type="project" value="TreeGrafter"/>
</dbReference>
<keyword evidence="2 8" id="KW-0812">Transmembrane</keyword>
<feature type="domain" description="Fibronectin type-III" evidence="9">
    <location>
        <begin position="64"/>
        <end position="168"/>
    </location>
</feature>
<dbReference type="OrthoDB" id="9890215at2759"/>
<name>A0A8J4XF47_CLAMG</name>
<dbReference type="GO" id="GO:0009897">
    <property type="term" value="C:external side of plasma membrane"/>
    <property type="evidence" value="ECO:0007669"/>
    <property type="project" value="TreeGrafter"/>
</dbReference>
<proteinExistence type="predicted"/>
<keyword evidence="6 10" id="KW-0675">Receptor</keyword>
<dbReference type="AlphaFoldDB" id="A0A8J4XF47"/>
<evidence type="ECO:0000259" key="9">
    <source>
        <dbReference type="PROSITE" id="PS50853"/>
    </source>
</evidence>
<evidence type="ECO:0000256" key="5">
    <source>
        <dbReference type="ARBA" id="ARBA00023136"/>
    </source>
</evidence>
<dbReference type="PROSITE" id="PS50853">
    <property type="entry name" value="FN3"/>
    <property type="match status" value="1"/>
</dbReference>
<comment type="caution">
    <text evidence="10">The sequence shown here is derived from an EMBL/GenBank/DDBJ whole genome shotgun (WGS) entry which is preliminary data.</text>
</comment>
<evidence type="ECO:0000256" key="7">
    <source>
        <dbReference type="ARBA" id="ARBA00023180"/>
    </source>
</evidence>
<keyword evidence="3" id="KW-0732">Signal</keyword>
<dbReference type="InterPro" id="IPR003961">
    <property type="entry name" value="FN3_dom"/>
</dbReference>
<keyword evidence="5 8" id="KW-0472">Membrane</keyword>
<gene>
    <name evidence="10" type="primary">ghr</name>
    <name evidence="10" type="ORF">DAT39_006569</name>
</gene>
<evidence type="ECO:0000256" key="3">
    <source>
        <dbReference type="ARBA" id="ARBA00022729"/>
    </source>
</evidence>
<dbReference type="InterPro" id="IPR036116">
    <property type="entry name" value="FN3_sf"/>
</dbReference>
<dbReference type="Gene3D" id="2.60.40.10">
    <property type="entry name" value="Immunoglobulins"/>
    <property type="match status" value="2"/>
</dbReference>
<dbReference type="CDD" id="cd00063">
    <property type="entry name" value="FN3"/>
    <property type="match status" value="1"/>
</dbReference>
<evidence type="ECO:0000256" key="8">
    <source>
        <dbReference type="SAM" id="Phobius"/>
    </source>
</evidence>
<evidence type="ECO:0000256" key="4">
    <source>
        <dbReference type="ARBA" id="ARBA00022989"/>
    </source>
</evidence>
<dbReference type="Proteomes" id="UP000727407">
    <property type="component" value="Unassembled WGS sequence"/>
</dbReference>
<evidence type="ECO:0000313" key="10">
    <source>
        <dbReference type="EMBL" id="KAF5903735.1"/>
    </source>
</evidence>
<reference evidence="10" key="1">
    <citation type="submission" date="2020-07" db="EMBL/GenBank/DDBJ databases">
        <title>Clarias magur genome sequencing, assembly and annotation.</title>
        <authorList>
            <person name="Kushwaha B."/>
            <person name="Kumar R."/>
            <person name="Das P."/>
            <person name="Joshi C.G."/>
            <person name="Kumar D."/>
            <person name="Nagpure N.S."/>
            <person name="Pandey M."/>
            <person name="Agarwal S."/>
            <person name="Srivastava S."/>
            <person name="Singh M."/>
            <person name="Sahoo L."/>
            <person name="Jayasankar P."/>
            <person name="Meher P.K."/>
            <person name="Koringa P.G."/>
            <person name="Iquebal M.A."/>
            <person name="Das S.P."/>
            <person name="Bit A."/>
            <person name="Patnaik S."/>
            <person name="Patel N."/>
            <person name="Shah T.M."/>
            <person name="Hinsu A."/>
            <person name="Jena J.K."/>
        </authorList>
    </citation>
    <scope>NUCLEOTIDE SEQUENCE</scope>
    <source>
        <strain evidence="10">CIFAMagur01</strain>
        <tissue evidence="10">Testis</tissue>
    </source>
</reference>
<evidence type="ECO:0000256" key="2">
    <source>
        <dbReference type="ARBA" id="ARBA00022692"/>
    </source>
</evidence>
<feature type="non-terminal residue" evidence="10">
    <location>
        <position position="1"/>
    </location>
</feature>
<protein>
    <submittedName>
        <fullName evidence="10">Growth hormone receptor</fullName>
    </submittedName>
</protein>